<proteinExistence type="predicted"/>
<organism evidence="1 2">
    <name type="scientific">Vaccinium darrowii</name>
    <dbReference type="NCBI Taxonomy" id="229202"/>
    <lineage>
        <taxon>Eukaryota</taxon>
        <taxon>Viridiplantae</taxon>
        <taxon>Streptophyta</taxon>
        <taxon>Embryophyta</taxon>
        <taxon>Tracheophyta</taxon>
        <taxon>Spermatophyta</taxon>
        <taxon>Magnoliopsida</taxon>
        <taxon>eudicotyledons</taxon>
        <taxon>Gunneridae</taxon>
        <taxon>Pentapetalae</taxon>
        <taxon>asterids</taxon>
        <taxon>Ericales</taxon>
        <taxon>Ericaceae</taxon>
        <taxon>Vaccinioideae</taxon>
        <taxon>Vaccinieae</taxon>
        <taxon>Vaccinium</taxon>
    </lineage>
</organism>
<gene>
    <name evidence="1" type="ORF">Vadar_013546</name>
</gene>
<evidence type="ECO:0000313" key="2">
    <source>
        <dbReference type="Proteomes" id="UP000828048"/>
    </source>
</evidence>
<keyword evidence="2" id="KW-1185">Reference proteome</keyword>
<evidence type="ECO:0000313" key="1">
    <source>
        <dbReference type="EMBL" id="KAH7846396.1"/>
    </source>
</evidence>
<protein>
    <submittedName>
        <fullName evidence="1">Uncharacterized protein</fullName>
    </submittedName>
</protein>
<sequence>MRTGTSSLNPYAASYIPLARRGTDDANKDYSSIERGCKGGNETTWSGPQSVEATQNQYQSKASQNYGAYGKQSCENYALQGNPVHGSYGASSQNSKEATEKQIPDEEYDMDLAYLQMTFPGISYESLSAVYFTNSGDLDATIDMLNHFELDPDEYSENLMHAFNIGDVSESGSPTGSASLKLKKVAGEGAGSSSGQLPIELTSVLHGNEMSNPLSFFSIALEEATLIF</sequence>
<dbReference type="EMBL" id="CM037155">
    <property type="protein sequence ID" value="KAH7846396.1"/>
    <property type="molecule type" value="Genomic_DNA"/>
</dbReference>
<dbReference type="Proteomes" id="UP000828048">
    <property type="component" value="Chromosome 5"/>
</dbReference>
<name>A0ACB7XZ76_9ERIC</name>
<comment type="caution">
    <text evidence="1">The sequence shown here is derived from an EMBL/GenBank/DDBJ whole genome shotgun (WGS) entry which is preliminary data.</text>
</comment>
<reference evidence="1 2" key="1">
    <citation type="journal article" date="2021" name="Hortic Res">
        <title>High-quality reference genome and annotation aids understanding of berry development for evergreen blueberry (Vaccinium darrowii).</title>
        <authorList>
            <person name="Yu J."/>
            <person name="Hulse-Kemp A.M."/>
            <person name="Babiker E."/>
            <person name="Staton M."/>
        </authorList>
    </citation>
    <scope>NUCLEOTIDE SEQUENCE [LARGE SCALE GENOMIC DNA]</scope>
    <source>
        <strain evidence="2">cv. NJ 8807/NJ 8810</strain>
        <tissue evidence="1">Young leaf</tissue>
    </source>
</reference>
<accession>A0ACB7XZ76</accession>